<evidence type="ECO:0000256" key="2">
    <source>
        <dbReference type="ARBA" id="ARBA00008707"/>
    </source>
</evidence>
<dbReference type="AlphaFoldDB" id="A0A7N2L3Y6"/>
<sequence length="441" mass="48289">MAGSTSVPPNTSIQLDHVHCSNPHQLNQKDQASSTVESYLVQPSTPSPPPPSNSAPNQLHLPQQNLSTLPPPPPNLGFAEHIIPQASEPSPPIPSSLGRNHNQLNHNDPTSTALQPNWGSTQPITGPYHQQPSPVSFQNPRAEPNLAIQNHVPWSLQWILRIDPSNLLPQIQDFNNQQSPAAISAVKVQPSEPITYNLNPPAIFVVSSNSQPNISAPPPSQSSNPTNVPNPFQENTVSEPSNTSKPALQQQIYGNSQKRNVANKAANLANLLPTGTVLLFQALTPSLANSTGKCQYFNKYLIGFVIIICAATCFLSSFTDSFMVDGKLFYGFATFKDFWVLNNDSITSQDVKTKVRENTKKHKIIPKDYVHAFGSLLVFMIFAFSSSDVLHCFFPDGGENRYSMVLYLPLVSGVLSSFLFSLFPTQRKGFGYGDTIPVPHY</sequence>
<keyword evidence="3 7" id="KW-0812">Transmembrane</keyword>
<evidence type="ECO:0000313" key="8">
    <source>
        <dbReference type="EnsemblPlants" id="QL03p004142:mrna:CDS:1"/>
    </source>
</evidence>
<evidence type="ECO:0000256" key="5">
    <source>
        <dbReference type="ARBA" id="ARBA00023136"/>
    </source>
</evidence>
<reference evidence="8 9" key="1">
    <citation type="journal article" date="2016" name="G3 (Bethesda)">
        <title>First Draft Assembly and Annotation of the Genome of a California Endemic Oak Quercus lobata Nee (Fagaceae).</title>
        <authorList>
            <person name="Sork V.L."/>
            <person name="Fitz-Gibbon S.T."/>
            <person name="Puiu D."/>
            <person name="Crepeau M."/>
            <person name="Gugger P.F."/>
            <person name="Sherman R."/>
            <person name="Stevens K."/>
            <person name="Langley C.H."/>
            <person name="Pellegrini M."/>
            <person name="Salzberg S.L."/>
        </authorList>
    </citation>
    <scope>NUCLEOTIDE SEQUENCE [LARGE SCALE GENOMIC DNA]</scope>
    <source>
        <strain evidence="8 9">cv. SW786</strain>
    </source>
</reference>
<evidence type="ECO:0000256" key="3">
    <source>
        <dbReference type="ARBA" id="ARBA00022692"/>
    </source>
</evidence>
<evidence type="ECO:0000256" key="4">
    <source>
        <dbReference type="ARBA" id="ARBA00022989"/>
    </source>
</evidence>
<feature type="transmembrane region" description="Helical" evidence="7">
    <location>
        <begin position="300"/>
        <end position="318"/>
    </location>
</feature>
<feature type="region of interest" description="Disordered" evidence="6">
    <location>
        <begin position="1"/>
        <end position="137"/>
    </location>
</feature>
<feature type="compositionally biased region" description="Polar residues" evidence="6">
    <location>
        <begin position="221"/>
        <end position="248"/>
    </location>
</feature>
<dbReference type="EnsemblPlants" id="QL03p004142:mrna">
    <property type="protein sequence ID" value="QL03p004142:mrna:CDS:1"/>
    <property type="gene ID" value="QL03p004142"/>
</dbReference>
<reference evidence="8" key="2">
    <citation type="submission" date="2021-01" db="UniProtKB">
        <authorList>
            <consortium name="EnsemblPlants"/>
        </authorList>
    </citation>
    <scope>IDENTIFICATION</scope>
</reference>
<keyword evidence="4 7" id="KW-1133">Transmembrane helix</keyword>
<feature type="transmembrane region" description="Helical" evidence="7">
    <location>
        <begin position="369"/>
        <end position="385"/>
    </location>
</feature>
<dbReference type="Proteomes" id="UP000594261">
    <property type="component" value="Chromosome 3"/>
</dbReference>
<feature type="compositionally biased region" description="Polar residues" evidence="6">
    <location>
        <begin position="97"/>
        <end position="137"/>
    </location>
</feature>
<dbReference type="GO" id="GO:0010256">
    <property type="term" value="P:endomembrane system organization"/>
    <property type="evidence" value="ECO:0007669"/>
    <property type="project" value="TreeGrafter"/>
</dbReference>
<name>A0A7N2L3Y6_QUELO</name>
<feature type="region of interest" description="Disordered" evidence="6">
    <location>
        <begin position="209"/>
        <end position="248"/>
    </location>
</feature>
<feature type="transmembrane region" description="Helical" evidence="7">
    <location>
        <begin position="405"/>
        <end position="423"/>
    </location>
</feature>
<dbReference type="PANTHER" id="PTHR31621">
    <property type="entry name" value="PROTEIN DMP3"/>
    <property type="match status" value="1"/>
</dbReference>
<proteinExistence type="inferred from homology"/>
<feature type="compositionally biased region" description="Polar residues" evidence="6">
    <location>
        <begin position="22"/>
        <end position="37"/>
    </location>
</feature>
<evidence type="ECO:0000256" key="1">
    <source>
        <dbReference type="ARBA" id="ARBA00004141"/>
    </source>
</evidence>
<feature type="compositionally biased region" description="Polar residues" evidence="6">
    <location>
        <begin position="1"/>
        <end position="14"/>
    </location>
</feature>
<evidence type="ECO:0000313" key="9">
    <source>
        <dbReference type="Proteomes" id="UP000594261"/>
    </source>
</evidence>
<dbReference type="EMBL" id="LRBV02000003">
    <property type="status" value="NOT_ANNOTATED_CDS"/>
    <property type="molecule type" value="Genomic_DNA"/>
</dbReference>
<dbReference type="GO" id="GO:0016020">
    <property type="term" value="C:membrane"/>
    <property type="evidence" value="ECO:0007669"/>
    <property type="project" value="UniProtKB-SubCell"/>
</dbReference>
<dbReference type="PANTHER" id="PTHR31621:SF69">
    <property type="entry name" value="POLLEN-SPECIFIC LEUCINE-RICH REPEAT EXTENSIN-LIKE PROTEIN 1"/>
    <property type="match status" value="1"/>
</dbReference>
<dbReference type="InParanoid" id="A0A7N2L3Y6"/>
<comment type="subcellular location">
    <subcellularLocation>
        <location evidence="1">Membrane</location>
        <topology evidence="1">Multi-pass membrane protein</topology>
    </subcellularLocation>
</comment>
<dbReference type="Gramene" id="QL03p004142:mrna">
    <property type="protein sequence ID" value="QL03p004142:mrna:CDS:1"/>
    <property type="gene ID" value="QL03p004142"/>
</dbReference>
<dbReference type="GO" id="GO:0005737">
    <property type="term" value="C:cytoplasm"/>
    <property type="evidence" value="ECO:0007669"/>
    <property type="project" value="UniProtKB-ARBA"/>
</dbReference>
<keyword evidence="9" id="KW-1185">Reference proteome</keyword>
<organism evidence="8 9">
    <name type="scientific">Quercus lobata</name>
    <name type="common">Valley oak</name>
    <dbReference type="NCBI Taxonomy" id="97700"/>
    <lineage>
        <taxon>Eukaryota</taxon>
        <taxon>Viridiplantae</taxon>
        <taxon>Streptophyta</taxon>
        <taxon>Embryophyta</taxon>
        <taxon>Tracheophyta</taxon>
        <taxon>Spermatophyta</taxon>
        <taxon>Magnoliopsida</taxon>
        <taxon>eudicotyledons</taxon>
        <taxon>Gunneridae</taxon>
        <taxon>Pentapetalae</taxon>
        <taxon>rosids</taxon>
        <taxon>fabids</taxon>
        <taxon>Fagales</taxon>
        <taxon>Fagaceae</taxon>
        <taxon>Quercus</taxon>
    </lineage>
</organism>
<keyword evidence="5 7" id="KW-0472">Membrane</keyword>
<dbReference type="InterPro" id="IPR007770">
    <property type="entry name" value="DMP"/>
</dbReference>
<evidence type="ECO:0000256" key="6">
    <source>
        <dbReference type="SAM" id="MobiDB-lite"/>
    </source>
</evidence>
<comment type="similarity">
    <text evidence="2">Belongs to the plant DMP1 protein family.</text>
</comment>
<dbReference type="Pfam" id="PF05078">
    <property type="entry name" value="DUF679"/>
    <property type="match status" value="1"/>
</dbReference>
<evidence type="ECO:0000256" key="7">
    <source>
        <dbReference type="SAM" id="Phobius"/>
    </source>
</evidence>
<accession>A0A7N2L3Y6</accession>
<protein>
    <submittedName>
        <fullName evidence="8">Uncharacterized protein</fullName>
    </submittedName>
</protein>